<accession>L8HAG7</accession>
<dbReference type="GeneID" id="14922607"/>
<keyword evidence="2" id="KW-1185">Reference proteome</keyword>
<evidence type="ECO:0000313" key="2">
    <source>
        <dbReference type="Proteomes" id="UP000011083"/>
    </source>
</evidence>
<name>L8HAG7_ACACF</name>
<gene>
    <name evidence="1" type="ORF">ACA1_384060</name>
</gene>
<sequence>MGDVVELTCVCHERWAAVARNAQVLRGQVCDKWWFAGTSDPDNPYYGYWDRVTDQRPVRFLGLSSIGVTILDYTAYKAGPVHDPSRLDVPPNCQSECVAPSVLAMTRRMMKQSVPHLPLVPVSL</sequence>
<organism evidence="1 2">
    <name type="scientific">Acanthamoeba castellanii (strain ATCC 30010 / Neff)</name>
    <dbReference type="NCBI Taxonomy" id="1257118"/>
    <lineage>
        <taxon>Eukaryota</taxon>
        <taxon>Amoebozoa</taxon>
        <taxon>Discosea</taxon>
        <taxon>Longamoebia</taxon>
        <taxon>Centramoebida</taxon>
        <taxon>Acanthamoebidae</taxon>
        <taxon>Acanthamoeba</taxon>
    </lineage>
</organism>
<proteinExistence type="predicted"/>
<evidence type="ECO:0000313" key="1">
    <source>
        <dbReference type="EMBL" id="ELR21703.1"/>
    </source>
</evidence>
<dbReference type="KEGG" id="acan:ACA1_384060"/>
<reference evidence="1 2" key="1">
    <citation type="journal article" date="2013" name="Genome Biol.">
        <title>Genome of Acanthamoeba castellanii highlights extensive lateral gene transfer and early evolution of tyrosine kinase signaling.</title>
        <authorList>
            <person name="Clarke M."/>
            <person name="Lohan A.J."/>
            <person name="Liu B."/>
            <person name="Lagkouvardos I."/>
            <person name="Roy S."/>
            <person name="Zafar N."/>
            <person name="Bertelli C."/>
            <person name="Schilde C."/>
            <person name="Kianianmomeni A."/>
            <person name="Burglin T.R."/>
            <person name="Frech C."/>
            <person name="Turcotte B."/>
            <person name="Kopec K.O."/>
            <person name="Synnott J.M."/>
            <person name="Choo C."/>
            <person name="Paponov I."/>
            <person name="Finkler A."/>
            <person name="Soon Heng Tan C."/>
            <person name="Hutchins A.P."/>
            <person name="Weinmeier T."/>
            <person name="Rattei T."/>
            <person name="Chu J.S."/>
            <person name="Gimenez G."/>
            <person name="Irimia M."/>
            <person name="Rigden D.J."/>
            <person name="Fitzpatrick D.A."/>
            <person name="Lorenzo-Morales J."/>
            <person name="Bateman A."/>
            <person name="Chiu C.H."/>
            <person name="Tang P."/>
            <person name="Hegemann P."/>
            <person name="Fromm H."/>
            <person name="Raoult D."/>
            <person name="Greub G."/>
            <person name="Miranda-Saavedra D."/>
            <person name="Chen N."/>
            <person name="Nash P."/>
            <person name="Ginger M.L."/>
            <person name="Horn M."/>
            <person name="Schaap P."/>
            <person name="Caler L."/>
            <person name="Loftus B."/>
        </authorList>
    </citation>
    <scope>NUCLEOTIDE SEQUENCE [LARGE SCALE GENOMIC DNA]</scope>
    <source>
        <strain evidence="1 2">Neff</strain>
    </source>
</reference>
<protein>
    <submittedName>
        <fullName evidence="1">Uncharacterized protein</fullName>
    </submittedName>
</protein>
<dbReference type="Proteomes" id="UP000011083">
    <property type="component" value="Unassembled WGS sequence"/>
</dbReference>
<dbReference type="RefSeq" id="XP_004347085.1">
    <property type="nucleotide sequence ID" value="XM_004347035.1"/>
</dbReference>
<dbReference type="AlphaFoldDB" id="L8HAG7"/>
<dbReference type="EMBL" id="KB007900">
    <property type="protein sequence ID" value="ELR21703.1"/>
    <property type="molecule type" value="Genomic_DNA"/>
</dbReference>
<dbReference type="VEuPathDB" id="AmoebaDB:ACA1_384060"/>